<dbReference type="EMBL" id="CADCTM010000372">
    <property type="protein sequence ID" value="CAA9260036.1"/>
    <property type="molecule type" value="Genomic_DNA"/>
</dbReference>
<sequence>MLEASEAVLVGSFEAGGACVSVELLSPEFVPPILTPELRVNHQ</sequence>
<name>A0A6J4IRK4_9CYAN</name>
<gene>
    <name evidence="1" type="ORF">AVDCRST_MAG92-2402</name>
</gene>
<protein>
    <submittedName>
        <fullName evidence="1">Uncharacterized protein</fullName>
    </submittedName>
</protein>
<evidence type="ECO:0000313" key="1">
    <source>
        <dbReference type="EMBL" id="CAA9260036.1"/>
    </source>
</evidence>
<dbReference type="AlphaFoldDB" id="A0A6J4IRK4"/>
<organism evidence="1">
    <name type="scientific">uncultured Coleofasciculus sp</name>
    <dbReference type="NCBI Taxonomy" id="1267456"/>
    <lineage>
        <taxon>Bacteria</taxon>
        <taxon>Bacillati</taxon>
        <taxon>Cyanobacteriota</taxon>
        <taxon>Cyanophyceae</taxon>
        <taxon>Coleofasciculales</taxon>
        <taxon>Coleofasciculaceae</taxon>
        <taxon>Coleofasciculus</taxon>
        <taxon>environmental samples</taxon>
    </lineage>
</organism>
<reference evidence="1" key="1">
    <citation type="submission" date="2020-02" db="EMBL/GenBank/DDBJ databases">
        <authorList>
            <person name="Meier V. D."/>
        </authorList>
    </citation>
    <scope>NUCLEOTIDE SEQUENCE</scope>
    <source>
        <strain evidence="1">AVDCRST_MAG92</strain>
    </source>
</reference>
<proteinExistence type="predicted"/>
<accession>A0A6J4IRK4</accession>